<evidence type="ECO:0000313" key="3">
    <source>
        <dbReference type="Proteomes" id="UP001642540"/>
    </source>
</evidence>
<feature type="transmembrane region" description="Helical" evidence="1">
    <location>
        <begin position="328"/>
        <end position="351"/>
    </location>
</feature>
<evidence type="ECO:0000256" key="1">
    <source>
        <dbReference type="SAM" id="Phobius"/>
    </source>
</evidence>
<dbReference type="PANTHER" id="PTHR42972">
    <property type="entry name" value="TOL-PAL SYSTEM PROTEIN TOLB"/>
    <property type="match status" value="1"/>
</dbReference>
<proteinExistence type="predicted"/>
<keyword evidence="3" id="KW-1185">Reference proteome</keyword>
<keyword evidence="1" id="KW-1133">Transmembrane helix</keyword>
<name>A0ABP1Q5C4_9HEXA</name>
<gene>
    <name evidence="2" type="ORF">ODALV1_LOCUS7501</name>
</gene>
<dbReference type="Gene3D" id="3.40.50.1820">
    <property type="entry name" value="alpha/beta hydrolase"/>
    <property type="match status" value="2"/>
</dbReference>
<keyword evidence="1" id="KW-0812">Transmembrane</keyword>
<dbReference type="SUPFAM" id="SSF53474">
    <property type="entry name" value="alpha/beta-Hydrolases"/>
    <property type="match status" value="1"/>
</dbReference>
<sequence>MGCYIFLVEIIIVALIFNSTSGKIAFKKLEKLKVDPKSVTVTGFSSGGAQAMQFHLAHSSRLIGAGIFSGVPYLYGFGRKREDFFVNDIERFNTTEAIQATETYSIVGAIDPVEYLKNSRVYVYHGNKDSTVEPGSGVAIEDIYKHFSPNMLCNINVLEGEHGMPTDNYGGPCGRLNLANYMVNNCKYNGVYEMYNHLYGGNLTQPIQGSVGTVPLKGEFYQFDQSEFYVGGTPHSMDKVGFVYIPSDCEKKTCRLSFVFHGCLQNRQYFGDKFPRTTGYLEVAELNDIIQVYPQTARSRGNPRNPSGCWDWMGFTGEDYRKLSYVKILYSLLLPSLVSSLNFAIPNYVIFFI</sequence>
<accession>A0ABP1Q5C4</accession>
<dbReference type="Proteomes" id="UP001642540">
    <property type="component" value="Unassembled WGS sequence"/>
</dbReference>
<protein>
    <recommendedName>
        <fullName evidence="4">Feruloyl esterase</fullName>
    </recommendedName>
</protein>
<evidence type="ECO:0000313" key="2">
    <source>
        <dbReference type="EMBL" id="CAL8089921.1"/>
    </source>
</evidence>
<dbReference type="PANTHER" id="PTHR42972:SF8">
    <property type="entry name" value="POLYHYDROXYBUTYRATE DEPOLYMERASE"/>
    <property type="match status" value="1"/>
</dbReference>
<evidence type="ECO:0008006" key="4">
    <source>
        <dbReference type="Google" id="ProtNLM"/>
    </source>
</evidence>
<organism evidence="2 3">
    <name type="scientific">Orchesella dallaii</name>
    <dbReference type="NCBI Taxonomy" id="48710"/>
    <lineage>
        <taxon>Eukaryota</taxon>
        <taxon>Metazoa</taxon>
        <taxon>Ecdysozoa</taxon>
        <taxon>Arthropoda</taxon>
        <taxon>Hexapoda</taxon>
        <taxon>Collembola</taxon>
        <taxon>Entomobryomorpha</taxon>
        <taxon>Entomobryoidea</taxon>
        <taxon>Orchesellidae</taxon>
        <taxon>Orchesellinae</taxon>
        <taxon>Orchesella</taxon>
    </lineage>
</organism>
<comment type="caution">
    <text evidence="2">The sequence shown here is derived from an EMBL/GenBank/DDBJ whole genome shotgun (WGS) entry which is preliminary data.</text>
</comment>
<keyword evidence="1" id="KW-0472">Membrane</keyword>
<reference evidence="2 3" key="1">
    <citation type="submission" date="2024-08" db="EMBL/GenBank/DDBJ databases">
        <authorList>
            <person name="Cucini C."/>
            <person name="Frati F."/>
        </authorList>
    </citation>
    <scope>NUCLEOTIDE SEQUENCE [LARGE SCALE GENOMIC DNA]</scope>
</reference>
<feature type="transmembrane region" description="Helical" evidence="1">
    <location>
        <begin position="6"/>
        <end position="26"/>
    </location>
</feature>
<dbReference type="EMBL" id="CAXLJM020000024">
    <property type="protein sequence ID" value="CAL8089921.1"/>
    <property type="molecule type" value="Genomic_DNA"/>
</dbReference>
<dbReference type="InterPro" id="IPR029058">
    <property type="entry name" value="AB_hydrolase_fold"/>
</dbReference>